<name>A0A2A9CRU1_9ACTN</name>
<dbReference type="PANTHER" id="PTHR43082:SF1">
    <property type="entry name" value="FERREDOXIN-LIKE PROTEIN FIXX-RELATED"/>
    <property type="match status" value="1"/>
</dbReference>
<keyword evidence="7" id="KW-1185">Reference proteome</keyword>
<evidence type="ECO:0000256" key="5">
    <source>
        <dbReference type="ARBA" id="ARBA00023014"/>
    </source>
</evidence>
<dbReference type="SUPFAM" id="SSF54862">
    <property type="entry name" value="4Fe-4S ferredoxins"/>
    <property type="match status" value="1"/>
</dbReference>
<comment type="caution">
    <text evidence="6">The sequence shown here is derived from an EMBL/GenBank/DDBJ whole genome shotgun (WGS) entry which is preliminary data.</text>
</comment>
<dbReference type="Gene3D" id="3.30.70.20">
    <property type="match status" value="1"/>
</dbReference>
<organism evidence="6 7">
    <name type="scientific">Propionicimonas paludicola</name>
    <dbReference type="NCBI Taxonomy" id="185243"/>
    <lineage>
        <taxon>Bacteria</taxon>
        <taxon>Bacillati</taxon>
        <taxon>Actinomycetota</taxon>
        <taxon>Actinomycetes</taxon>
        <taxon>Propionibacteriales</taxon>
        <taxon>Nocardioidaceae</taxon>
        <taxon>Propionicimonas</taxon>
    </lineage>
</organism>
<dbReference type="InterPro" id="IPR012206">
    <property type="entry name" value="Fd_FixX"/>
</dbReference>
<dbReference type="OrthoDB" id="9800260at2"/>
<keyword evidence="5" id="KW-0411">Iron-sulfur</keyword>
<accession>A0A2A9CRU1</accession>
<dbReference type="PANTHER" id="PTHR43082">
    <property type="entry name" value="FERREDOXIN-LIKE"/>
    <property type="match status" value="1"/>
</dbReference>
<dbReference type="RefSeq" id="WP_098460604.1">
    <property type="nucleotide sequence ID" value="NZ_PDJC01000001.1"/>
</dbReference>
<reference evidence="6 7" key="1">
    <citation type="submission" date="2017-10" db="EMBL/GenBank/DDBJ databases">
        <title>Sequencing the genomes of 1000 actinobacteria strains.</title>
        <authorList>
            <person name="Klenk H.-P."/>
        </authorList>
    </citation>
    <scope>NUCLEOTIDE SEQUENCE [LARGE SCALE GENOMIC DNA]</scope>
    <source>
        <strain evidence="6 7">DSM 15597</strain>
    </source>
</reference>
<evidence type="ECO:0000256" key="1">
    <source>
        <dbReference type="ARBA" id="ARBA00022448"/>
    </source>
</evidence>
<sequence>MSLESKLAVDRFAVDEESAHITLADTSGVPRKTLELLVRGCPAGLYRLNDDGSLDFDYAGCFECGTCYVLAHGTALASWYFPRGEMGIEYRRG</sequence>
<keyword evidence="3" id="KW-0249">Electron transport</keyword>
<evidence type="ECO:0000313" key="7">
    <source>
        <dbReference type="Proteomes" id="UP000226079"/>
    </source>
</evidence>
<evidence type="ECO:0000313" key="6">
    <source>
        <dbReference type="EMBL" id="PFG17144.1"/>
    </source>
</evidence>
<dbReference type="GO" id="GO:0051536">
    <property type="term" value="F:iron-sulfur cluster binding"/>
    <property type="evidence" value="ECO:0007669"/>
    <property type="project" value="UniProtKB-KW"/>
</dbReference>
<dbReference type="EMBL" id="PDJC01000001">
    <property type="protein sequence ID" value="PFG17144.1"/>
    <property type="molecule type" value="Genomic_DNA"/>
</dbReference>
<keyword evidence="4" id="KW-0408">Iron</keyword>
<gene>
    <name evidence="6" type="ORF">ATK74_1706</name>
</gene>
<dbReference type="PIRSF" id="PIRSF036548">
    <property type="entry name" value="Fdx_FixX"/>
    <property type="match status" value="1"/>
</dbReference>
<keyword evidence="2" id="KW-0479">Metal-binding</keyword>
<protein>
    <submittedName>
        <fullName evidence="6">Ferredoxin-like protein FixX</fullName>
    </submittedName>
</protein>
<evidence type="ECO:0000256" key="4">
    <source>
        <dbReference type="ARBA" id="ARBA00023004"/>
    </source>
</evidence>
<dbReference type="AlphaFoldDB" id="A0A2A9CRU1"/>
<evidence type="ECO:0000256" key="2">
    <source>
        <dbReference type="ARBA" id="ARBA00022723"/>
    </source>
</evidence>
<keyword evidence="1" id="KW-0813">Transport</keyword>
<dbReference type="Proteomes" id="UP000226079">
    <property type="component" value="Unassembled WGS sequence"/>
</dbReference>
<evidence type="ECO:0000256" key="3">
    <source>
        <dbReference type="ARBA" id="ARBA00022982"/>
    </source>
</evidence>
<dbReference type="GO" id="GO:0005506">
    <property type="term" value="F:iron ion binding"/>
    <property type="evidence" value="ECO:0007669"/>
    <property type="project" value="InterPro"/>
</dbReference>
<proteinExistence type="predicted"/>